<feature type="compositionally biased region" description="Polar residues" evidence="1">
    <location>
        <begin position="43"/>
        <end position="63"/>
    </location>
</feature>
<reference evidence="4" key="1">
    <citation type="submission" date="2015-07" db="EMBL/GenBank/DDBJ databases">
        <title>Draft genome sequence of a Pseudoalteromonas rubra strain, OCN096, isolated from Kaneohe Bay, Oahu, Hawaii.</title>
        <authorList>
            <person name="Beurmann S."/>
            <person name="Ushijima B."/>
            <person name="Belcaid M."/>
            <person name="Callahan S.M."/>
            <person name="Aeby G.S."/>
        </authorList>
    </citation>
    <scope>NUCLEOTIDE SEQUENCE [LARGE SCALE GENOMIC DNA]</scope>
    <source>
        <strain evidence="4">OCN096</strain>
    </source>
</reference>
<dbReference type="OrthoDB" id="6293705at2"/>
<name>A0A0L0EXI5_9GAMM</name>
<keyword evidence="2" id="KW-0812">Transmembrane</keyword>
<gene>
    <name evidence="3" type="ORF">AC626_00535</name>
</gene>
<dbReference type="PATRIC" id="fig|43658.6.peg.118"/>
<dbReference type="Proteomes" id="UP000036850">
    <property type="component" value="Unassembled WGS sequence"/>
</dbReference>
<dbReference type="AlphaFoldDB" id="A0A0L0EXI5"/>
<proteinExistence type="predicted"/>
<feature type="transmembrane region" description="Helical" evidence="2">
    <location>
        <begin position="7"/>
        <end position="26"/>
    </location>
</feature>
<dbReference type="EMBL" id="LFZX01000002">
    <property type="protein sequence ID" value="KNC69125.1"/>
    <property type="molecule type" value="Genomic_DNA"/>
</dbReference>
<evidence type="ECO:0000313" key="3">
    <source>
        <dbReference type="EMBL" id="KNC69125.1"/>
    </source>
</evidence>
<evidence type="ECO:0000256" key="2">
    <source>
        <dbReference type="SAM" id="Phobius"/>
    </source>
</evidence>
<comment type="caution">
    <text evidence="3">The sequence shown here is derived from an EMBL/GenBank/DDBJ whole genome shotgun (WGS) entry which is preliminary data.</text>
</comment>
<protein>
    <submittedName>
        <fullName evidence="3">Uncharacterized protein</fullName>
    </submittedName>
</protein>
<keyword evidence="2" id="KW-0472">Membrane</keyword>
<keyword evidence="2" id="KW-1133">Transmembrane helix</keyword>
<evidence type="ECO:0000256" key="1">
    <source>
        <dbReference type="SAM" id="MobiDB-lite"/>
    </source>
</evidence>
<accession>A0A0L0EXI5</accession>
<evidence type="ECO:0000313" key="4">
    <source>
        <dbReference type="Proteomes" id="UP000036850"/>
    </source>
</evidence>
<organism evidence="3 4">
    <name type="scientific">Pseudoalteromonas rubra</name>
    <dbReference type="NCBI Taxonomy" id="43658"/>
    <lineage>
        <taxon>Bacteria</taxon>
        <taxon>Pseudomonadati</taxon>
        <taxon>Pseudomonadota</taxon>
        <taxon>Gammaproteobacteria</taxon>
        <taxon>Alteromonadales</taxon>
        <taxon>Pseudoalteromonadaceae</taxon>
        <taxon>Pseudoalteromonas</taxon>
    </lineage>
</organism>
<sequence length="220" mass="24416">MDNLGQKVCWMLLGAAIAAPLTWWAVTPTSTPLSEYAEPVSPRAQQPTASLSNTLSDGETSDNSQDRAELTALQQQVQQLQGELAQLEAQADSASESSAQHQQVTSSGNIHRQLADIFRTEARDPVWADELELQLGDFLYTSDLSTYFAYASYGCKRHVCQLSFVPRSQGVDAMQWQRLNDSLFNSPWITHFKVSSAQQTAQGMQVHLSTKSIRQLSTEY</sequence>
<feature type="region of interest" description="Disordered" evidence="1">
    <location>
        <begin position="33"/>
        <end position="67"/>
    </location>
</feature>